<dbReference type="Proteomes" id="UP000249239">
    <property type="component" value="Unassembled WGS sequence"/>
</dbReference>
<keyword evidence="2" id="KW-1185">Reference proteome</keyword>
<dbReference type="PANTHER" id="PTHR39624:SF2">
    <property type="entry name" value="OSMC-LIKE PROTEIN"/>
    <property type="match status" value="1"/>
</dbReference>
<dbReference type="InterPro" id="IPR003718">
    <property type="entry name" value="OsmC/Ohr_fam"/>
</dbReference>
<sequence>MILIRKLSTQQTAPLTIEESKSLLKKRCKITHIHQHTKPICNSKVGRAANNRKLVTQNHKSMPTIRTTYLGDLRTENTHLQSGTRLITDAPCDNRGRGESFSPTDLLATSLGNCIMTIMGIRAMDNGFDLTGTTIDITKIMAENPRRVAEVVVEFHFPKRNYTDEQKQIIESVTQTSPVPLSLHPDLKQTILLNW</sequence>
<dbReference type="AlphaFoldDB" id="A0A2W7NUV0"/>
<dbReference type="EMBL" id="QKZK01000018">
    <property type="protein sequence ID" value="PZX15002.1"/>
    <property type="molecule type" value="Genomic_DNA"/>
</dbReference>
<protein>
    <submittedName>
        <fullName evidence="1">Putative OsmC-like protein</fullName>
    </submittedName>
</protein>
<comment type="caution">
    <text evidence="1">The sequence shown here is derived from an EMBL/GenBank/DDBJ whole genome shotgun (WGS) entry which is preliminary data.</text>
</comment>
<name>A0A2W7NUV0_9BACT</name>
<gene>
    <name evidence="1" type="ORF">LX69_02332</name>
</gene>
<dbReference type="SUPFAM" id="SSF82784">
    <property type="entry name" value="OsmC-like"/>
    <property type="match status" value="1"/>
</dbReference>
<evidence type="ECO:0000313" key="2">
    <source>
        <dbReference type="Proteomes" id="UP000249239"/>
    </source>
</evidence>
<dbReference type="InterPro" id="IPR015946">
    <property type="entry name" value="KH_dom-like_a/b"/>
</dbReference>
<dbReference type="InterPro" id="IPR036102">
    <property type="entry name" value="OsmC/Ohrsf"/>
</dbReference>
<dbReference type="Pfam" id="PF02566">
    <property type="entry name" value="OsmC"/>
    <property type="match status" value="1"/>
</dbReference>
<dbReference type="PANTHER" id="PTHR39624">
    <property type="entry name" value="PROTEIN INVOLVED IN RIMO-MEDIATED BETA-METHYLTHIOLATION OF RIBOSOMAL PROTEIN S12 YCAO"/>
    <property type="match status" value="1"/>
</dbReference>
<reference evidence="1 2" key="1">
    <citation type="submission" date="2018-06" db="EMBL/GenBank/DDBJ databases">
        <title>Genomic Encyclopedia of Archaeal and Bacterial Type Strains, Phase II (KMG-II): from individual species to whole genera.</title>
        <authorList>
            <person name="Goeker M."/>
        </authorList>
    </citation>
    <scope>NUCLEOTIDE SEQUENCE [LARGE SCALE GENOMIC DNA]</scope>
    <source>
        <strain evidence="1 2">DSM 6779</strain>
    </source>
</reference>
<dbReference type="Gene3D" id="3.30.300.20">
    <property type="match status" value="1"/>
</dbReference>
<proteinExistence type="predicted"/>
<evidence type="ECO:0000313" key="1">
    <source>
        <dbReference type="EMBL" id="PZX15002.1"/>
    </source>
</evidence>
<organism evidence="1 2">
    <name type="scientific">Breznakibacter xylanolyticus</name>
    <dbReference type="NCBI Taxonomy" id="990"/>
    <lineage>
        <taxon>Bacteria</taxon>
        <taxon>Pseudomonadati</taxon>
        <taxon>Bacteroidota</taxon>
        <taxon>Bacteroidia</taxon>
        <taxon>Marinilabiliales</taxon>
        <taxon>Marinilabiliaceae</taxon>
        <taxon>Breznakibacter</taxon>
    </lineage>
</organism>
<accession>A0A2W7NUV0</accession>